<feature type="region of interest" description="Disordered" evidence="2">
    <location>
        <begin position="428"/>
        <end position="456"/>
    </location>
</feature>
<dbReference type="Proteomes" id="UP000053958">
    <property type="component" value="Unassembled WGS sequence"/>
</dbReference>
<protein>
    <submittedName>
        <fullName evidence="3">CAF1 family ribonuclease</fullName>
    </submittedName>
</protein>
<dbReference type="GO" id="GO:1990432">
    <property type="term" value="P:siRNA 3'-end processing"/>
    <property type="evidence" value="ECO:0007669"/>
    <property type="project" value="TreeGrafter"/>
</dbReference>
<dbReference type="Gene3D" id="3.30.420.10">
    <property type="entry name" value="Ribonuclease H-like superfamily/Ribonuclease H"/>
    <property type="match status" value="2"/>
</dbReference>
<dbReference type="PANTHER" id="PTHR15092">
    <property type="entry name" value="POLY A -SPECIFIC RIBONUCLEASE/TARGET OF EGR1, MEMBER 1"/>
    <property type="match status" value="1"/>
</dbReference>
<dbReference type="GO" id="GO:0000289">
    <property type="term" value="P:nuclear-transcribed mRNA poly(A) tail shortening"/>
    <property type="evidence" value="ECO:0007669"/>
    <property type="project" value="TreeGrafter"/>
</dbReference>
<proteinExistence type="inferred from homology"/>
<sequence>MDVPRDAFPFHLANILHDLTTCSFVAMDLELSGIPAHSSGAPYTGMQTLQERYAQTKEAAERYQVLQIGLTIAHEDVATAIEFLMANKFRLQTPFEEGVYYISRDEEKRAMAKALQRQDRAVERSLIDVRESDTESLEFLGTVRRAIDAWLAKGKRADDYLNIPPPAREKKVRGSNPPLTVLNRFQKRLVHQLVQSEYPSLVTIGKPGFVQIIRYDEVREEAVKMERMRRTEERILRQTGFRWIAEALTGGDLSKLDPKTFSHLVVDLKGMKKEKAVEEFAESIKQRLKVRRPTLVGHNLFLDLINFCQCFFGNLPERVEDFQDMVHEMFPILIDTKYMATHECGSIIPSSSLAEINDALKEKTKPEIVVDPQHSKYESQELFHEAGYDSMLTAKVFIKLSAQLCQEDSGVEVDKHKPTSIKAIDTHEGLHPEISKTPGRKGEKVQEHLEPPRQEPAKIPKAETRFAHRTKFDLLTDTVETVDSDETEIGRSSDLSSTEEDGDIAQKIKNGELIPRFGSAFWNVYGNKLRVFGTEERVCVLGSTAGPKKTPAR</sequence>
<evidence type="ECO:0000313" key="4">
    <source>
        <dbReference type="Proteomes" id="UP000053958"/>
    </source>
</evidence>
<dbReference type="InterPro" id="IPR051181">
    <property type="entry name" value="CAF1_poly(A)_ribonucleases"/>
</dbReference>
<dbReference type="GO" id="GO:0003723">
    <property type="term" value="F:RNA binding"/>
    <property type="evidence" value="ECO:0007669"/>
    <property type="project" value="TreeGrafter"/>
</dbReference>
<name>A0A0F4YVY1_RASE3</name>
<dbReference type="EMBL" id="LASV01000148">
    <property type="protein sequence ID" value="KKA22245.1"/>
    <property type="molecule type" value="Genomic_DNA"/>
</dbReference>
<accession>A0A0F4YVY1</accession>
<dbReference type="RefSeq" id="XP_013328857.1">
    <property type="nucleotide sequence ID" value="XM_013473403.1"/>
</dbReference>
<organism evidence="3 4">
    <name type="scientific">Rasamsonia emersonii (strain ATCC 16479 / CBS 393.64 / IMI 116815)</name>
    <dbReference type="NCBI Taxonomy" id="1408163"/>
    <lineage>
        <taxon>Eukaryota</taxon>
        <taxon>Fungi</taxon>
        <taxon>Dikarya</taxon>
        <taxon>Ascomycota</taxon>
        <taxon>Pezizomycotina</taxon>
        <taxon>Eurotiomycetes</taxon>
        <taxon>Eurotiomycetidae</taxon>
        <taxon>Eurotiales</taxon>
        <taxon>Trichocomaceae</taxon>
        <taxon>Rasamsonia</taxon>
    </lineage>
</organism>
<evidence type="ECO:0000256" key="1">
    <source>
        <dbReference type="ARBA" id="ARBA00008372"/>
    </source>
</evidence>
<dbReference type="InterPro" id="IPR036397">
    <property type="entry name" value="RNaseH_sf"/>
</dbReference>
<evidence type="ECO:0000256" key="2">
    <source>
        <dbReference type="SAM" id="MobiDB-lite"/>
    </source>
</evidence>
<dbReference type="STRING" id="1408163.A0A0F4YVY1"/>
<dbReference type="PANTHER" id="PTHR15092:SF22">
    <property type="entry name" value="POLY(A)-SPECIFIC RIBONUCLEASE PNLDC1"/>
    <property type="match status" value="1"/>
</dbReference>
<dbReference type="Pfam" id="PF04857">
    <property type="entry name" value="CAF1"/>
    <property type="match status" value="2"/>
</dbReference>
<dbReference type="InterPro" id="IPR012337">
    <property type="entry name" value="RNaseH-like_sf"/>
</dbReference>
<comment type="caution">
    <text evidence="3">The sequence shown here is derived from an EMBL/GenBank/DDBJ whole genome shotgun (WGS) entry which is preliminary data.</text>
</comment>
<gene>
    <name evidence="3" type="ORF">T310_3740</name>
</gene>
<dbReference type="GO" id="GO:0005634">
    <property type="term" value="C:nucleus"/>
    <property type="evidence" value="ECO:0007669"/>
    <property type="project" value="TreeGrafter"/>
</dbReference>
<dbReference type="AlphaFoldDB" id="A0A0F4YVY1"/>
<dbReference type="OrthoDB" id="414075at2759"/>
<evidence type="ECO:0000313" key="3">
    <source>
        <dbReference type="EMBL" id="KKA22245.1"/>
    </source>
</evidence>
<dbReference type="InterPro" id="IPR006941">
    <property type="entry name" value="RNase_CAF1"/>
</dbReference>
<reference evidence="3 4" key="1">
    <citation type="submission" date="2015-04" db="EMBL/GenBank/DDBJ databases">
        <authorList>
            <person name="Heijne W.H."/>
            <person name="Fedorova N.D."/>
            <person name="Nierman W.C."/>
            <person name="Vollebregt A.W."/>
            <person name="Zhao Z."/>
            <person name="Wu L."/>
            <person name="Kumar M."/>
            <person name="Stam H."/>
            <person name="van den Berg M.A."/>
            <person name="Pel H.J."/>
        </authorList>
    </citation>
    <scope>NUCLEOTIDE SEQUENCE [LARGE SCALE GENOMIC DNA]</scope>
    <source>
        <strain evidence="3 4">CBS 393.64</strain>
    </source>
</reference>
<dbReference type="GO" id="GO:1990431">
    <property type="term" value="P:priRNA 3'-end processing"/>
    <property type="evidence" value="ECO:0007669"/>
    <property type="project" value="TreeGrafter"/>
</dbReference>
<dbReference type="GeneID" id="25316089"/>
<dbReference type="SUPFAM" id="SSF53098">
    <property type="entry name" value="Ribonuclease H-like"/>
    <property type="match status" value="1"/>
</dbReference>
<feature type="region of interest" description="Disordered" evidence="2">
    <location>
        <begin position="483"/>
        <end position="502"/>
    </location>
</feature>
<dbReference type="GO" id="GO:0000175">
    <property type="term" value="F:3'-5'-RNA exonuclease activity"/>
    <property type="evidence" value="ECO:0007669"/>
    <property type="project" value="TreeGrafter"/>
</dbReference>
<keyword evidence="4" id="KW-1185">Reference proteome</keyword>
<comment type="similarity">
    <text evidence="1">Belongs to the CAF1 family.</text>
</comment>